<name>A0AAV1TZ67_9STRA</name>
<reference evidence="1" key="1">
    <citation type="submission" date="2024-01" db="EMBL/GenBank/DDBJ databases">
        <authorList>
            <person name="Webb A."/>
        </authorList>
    </citation>
    <scope>NUCLEOTIDE SEQUENCE</scope>
    <source>
        <strain evidence="1">Pm1</strain>
    </source>
</reference>
<proteinExistence type="predicted"/>
<sequence length="105" mass="11435">MTESRTKVKNTLNGSLVYYFDVWVGDQVGQEANLGMEFMVPAGMRLDMADGTVCLPDEARIQLEGERSPNGAKIRQIAADEKNLAIPVGDSVEVNVGRGPLQLKL</sequence>
<comment type="caution">
    <text evidence="1">The sequence shown here is derived from an EMBL/GenBank/DDBJ whole genome shotgun (WGS) entry which is preliminary data.</text>
</comment>
<protein>
    <submittedName>
        <fullName evidence="1">Uncharacterized protein</fullName>
    </submittedName>
</protein>
<dbReference type="AlphaFoldDB" id="A0AAV1TZ67"/>
<dbReference type="EMBL" id="CAKLBY020000097">
    <property type="protein sequence ID" value="CAK7926323.1"/>
    <property type="molecule type" value="Genomic_DNA"/>
</dbReference>
<dbReference type="Proteomes" id="UP001162060">
    <property type="component" value="Unassembled WGS sequence"/>
</dbReference>
<evidence type="ECO:0000313" key="1">
    <source>
        <dbReference type="EMBL" id="CAK7926323.1"/>
    </source>
</evidence>
<gene>
    <name evidence="1" type="ORF">PM001_LOCUS11473</name>
</gene>
<organism evidence="1 2">
    <name type="scientific">Peronospora matthiolae</name>
    <dbReference type="NCBI Taxonomy" id="2874970"/>
    <lineage>
        <taxon>Eukaryota</taxon>
        <taxon>Sar</taxon>
        <taxon>Stramenopiles</taxon>
        <taxon>Oomycota</taxon>
        <taxon>Peronosporomycetes</taxon>
        <taxon>Peronosporales</taxon>
        <taxon>Peronosporaceae</taxon>
        <taxon>Peronospora</taxon>
    </lineage>
</organism>
<evidence type="ECO:0000313" key="2">
    <source>
        <dbReference type="Proteomes" id="UP001162060"/>
    </source>
</evidence>
<accession>A0AAV1TZ67</accession>